<feature type="compositionally biased region" description="Low complexity" evidence="1">
    <location>
        <begin position="75"/>
        <end position="84"/>
    </location>
</feature>
<dbReference type="AlphaFoldDB" id="A0A7J6PPA6"/>
<evidence type="ECO:0000256" key="1">
    <source>
        <dbReference type="SAM" id="MobiDB-lite"/>
    </source>
</evidence>
<accession>A0A7J6PPA6</accession>
<feature type="domain" description="DUF4708" evidence="2">
    <location>
        <begin position="315"/>
        <end position="399"/>
    </location>
</feature>
<organism evidence="3 4">
    <name type="scientific">Perkinsus olseni</name>
    <name type="common">Perkinsus atlanticus</name>
    <dbReference type="NCBI Taxonomy" id="32597"/>
    <lineage>
        <taxon>Eukaryota</taxon>
        <taxon>Sar</taxon>
        <taxon>Alveolata</taxon>
        <taxon>Perkinsozoa</taxon>
        <taxon>Perkinsea</taxon>
        <taxon>Perkinsida</taxon>
        <taxon>Perkinsidae</taxon>
        <taxon>Perkinsus</taxon>
    </lineage>
</organism>
<evidence type="ECO:0000313" key="3">
    <source>
        <dbReference type="EMBL" id="KAF4697566.1"/>
    </source>
</evidence>
<proteinExistence type="predicted"/>
<dbReference type="InterPro" id="IPR031643">
    <property type="entry name" value="DUF4708"/>
</dbReference>
<comment type="caution">
    <text evidence="3">The sequence shown here is derived from an EMBL/GenBank/DDBJ whole genome shotgun (WGS) entry which is preliminary data.</text>
</comment>
<reference evidence="3 4" key="1">
    <citation type="submission" date="2020-04" db="EMBL/GenBank/DDBJ databases">
        <title>Perkinsus olseni comparative genomics.</title>
        <authorList>
            <person name="Bogema D.R."/>
        </authorList>
    </citation>
    <scope>NUCLEOTIDE SEQUENCE [LARGE SCALE GENOMIC DNA]</scope>
    <source>
        <strain evidence="3">00978-12</strain>
    </source>
</reference>
<evidence type="ECO:0000259" key="2">
    <source>
        <dbReference type="Pfam" id="PF15813"/>
    </source>
</evidence>
<dbReference type="EMBL" id="JABANP010000002">
    <property type="protein sequence ID" value="KAF4697566.1"/>
    <property type="molecule type" value="Genomic_DNA"/>
</dbReference>
<protein>
    <recommendedName>
        <fullName evidence="2">DUF4708 domain-containing protein</fullName>
    </recommendedName>
</protein>
<dbReference type="Pfam" id="PF15813">
    <property type="entry name" value="DUF4708"/>
    <property type="match status" value="1"/>
</dbReference>
<dbReference type="Proteomes" id="UP000541610">
    <property type="component" value="Unassembled WGS sequence"/>
</dbReference>
<name>A0A7J6PPA6_PEROL</name>
<dbReference type="OrthoDB" id="10373970at2759"/>
<gene>
    <name evidence="3" type="ORF">FOZ60_004438</name>
</gene>
<evidence type="ECO:0000313" key="4">
    <source>
        <dbReference type="Proteomes" id="UP000541610"/>
    </source>
</evidence>
<feature type="compositionally biased region" description="Polar residues" evidence="1">
    <location>
        <begin position="51"/>
        <end position="63"/>
    </location>
</feature>
<sequence length="764" mass="83529">MTLVLFRWTISSQATVHYASQCSRTQKSIHIGMPPRKRSRTNAQVCAKAPAQTQAPAGTSGTSGLVPPVLGSSVAQAPTPQQQRAAREFGAGLLTTQRGVTSNGSQPASRKALDEVIELRLRSLPKSSCLVTVGIDTKTPPPPKGSPRSPYVFRTSEQVARLLNLKCEMKSWIACPHPDLATAAIVLTFGPSQLKSLQELLASDSMRVGFGLRLAVTQRHEIRTLRQIYSSLLHFGICCGMLLSGNWIHVGGKANRLAMAEVLSPDKSTAGSCTVGASMLTVTQCVPEQGLLRMQVSPATFRVVKPDLSSSDPVELLHPRCVLLPHMTEATIVGWGPAPNPPPGLKSKEDLVRYWRYLHGYELPEDAVKRTVQVQFPRGSLVLTYPLGCVWATPWTYLPAKTGQFDLIESHEPQPEAHPTMALPQKASEVPRKECQSVEDGEARSPSVVDLKEEDGDSSRIVSCSGIAGVSDFPDTSHGGYSLALTCVSLHVHGKFTITSLGVLLVMASVSATVPSVDRGSSLPESHRTLLWPTLLETVNLSATLGPAFSEAIAKASERTYEKFLEQRRIRLEKKGKIENGTMNSGIVNDDFYHWQMALPITERPLEETAEFHQLLGLIDRLARRYLEHSGGDPQAIARKKAMDISKDVCGFCRFSMSYWTAVHFANEYHSPHTHTGQDCVAVFYAKVARGANNGKLILMDPRGQVPPFGRTLAMAVPSCVAPGRTLQLQVPIDVYPRTTGYVPELVEPYGLTNHWFRQHEYAA</sequence>
<dbReference type="Gene3D" id="2.60.120.620">
    <property type="entry name" value="q2cbj1_9rhob like domain"/>
    <property type="match status" value="1"/>
</dbReference>
<feature type="region of interest" description="Disordered" evidence="1">
    <location>
        <begin position="49"/>
        <end position="85"/>
    </location>
</feature>
<feature type="region of interest" description="Disordered" evidence="1">
    <location>
        <begin position="413"/>
        <end position="452"/>
    </location>
</feature>